<dbReference type="PANTHER" id="PTHR24252">
    <property type="entry name" value="ACROSIN-RELATED"/>
    <property type="match status" value="1"/>
</dbReference>
<protein>
    <recommendedName>
        <fullName evidence="4">Peptidase S1 domain-containing protein</fullName>
    </recommendedName>
</protein>
<dbReference type="Pfam" id="PF00089">
    <property type="entry name" value="Trypsin"/>
    <property type="match status" value="1"/>
</dbReference>
<accession>A0AAV2RI81</accession>
<dbReference type="PROSITE" id="PS00134">
    <property type="entry name" value="TRYPSIN_HIS"/>
    <property type="match status" value="1"/>
</dbReference>
<dbReference type="Gene3D" id="2.40.10.10">
    <property type="entry name" value="Trypsin-like serine proteases"/>
    <property type="match status" value="1"/>
</dbReference>
<evidence type="ECO:0000259" key="4">
    <source>
        <dbReference type="PROSITE" id="PS50240"/>
    </source>
</evidence>
<organism evidence="5 6">
    <name type="scientific">Meganyctiphanes norvegica</name>
    <name type="common">Northern krill</name>
    <name type="synonym">Thysanopoda norvegica</name>
    <dbReference type="NCBI Taxonomy" id="48144"/>
    <lineage>
        <taxon>Eukaryota</taxon>
        <taxon>Metazoa</taxon>
        <taxon>Ecdysozoa</taxon>
        <taxon>Arthropoda</taxon>
        <taxon>Crustacea</taxon>
        <taxon>Multicrustacea</taxon>
        <taxon>Malacostraca</taxon>
        <taxon>Eumalacostraca</taxon>
        <taxon>Eucarida</taxon>
        <taxon>Euphausiacea</taxon>
        <taxon>Euphausiidae</taxon>
        <taxon>Meganyctiphanes</taxon>
    </lineage>
</organism>
<keyword evidence="3" id="KW-0645">Protease</keyword>
<dbReference type="InterPro" id="IPR018114">
    <property type="entry name" value="TRYPSIN_HIS"/>
</dbReference>
<dbReference type="PRINTS" id="PR00722">
    <property type="entry name" value="CHYMOTRYPSIN"/>
</dbReference>
<keyword evidence="3" id="KW-0378">Hydrolase</keyword>
<feature type="domain" description="Peptidase S1" evidence="4">
    <location>
        <begin position="46"/>
        <end position="296"/>
    </location>
</feature>
<feature type="non-terminal residue" evidence="5">
    <location>
        <position position="1"/>
    </location>
</feature>
<dbReference type="FunFam" id="2.40.10.10:FF:000068">
    <property type="entry name" value="transmembrane protease serine 2"/>
    <property type="match status" value="1"/>
</dbReference>
<dbReference type="SUPFAM" id="SSF50494">
    <property type="entry name" value="Trypsin-like serine proteases"/>
    <property type="match status" value="1"/>
</dbReference>
<dbReference type="GO" id="GO:0004252">
    <property type="term" value="F:serine-type endopeptidase activity"/>
    <property type="evidence" value="ECO:0007669"/>
    <property type="project" value="InterPro"/>
</dbReference>
<dbReference type="InterPro" id="IPR001254">
    <property type="entry name" value="Trypsin_dom"/>
</dbReference>
<name>A0AAV2RI81_MEGNR</name>
<dbReference type="CDD" id="cd00190">
    <property type="entry name" value="Tryp_SPc"/>
    <property type="match status" value="1"/>
</dbReference>
<evidence type="ECO:0000256" key="1">
    <source>
        <dbReference type="ARBA" id="ARBA00023157"/>
    </source>
</evidence>
<keyword evidence="6" id="KW-1185">Reference proteome</keyword>
<dbReference type="AlphaFoldDB" id="A0AAV2RI81"/>
<dbReference type="EMBL" id="CAXKWB010021675">
    <property type="protein sequence ID" value="CAL4123347.1"/>
    <property type="molecule type" value="Genomic_DNA"/>
</dbReference>
<dbReference type="PROSITE" id="PS50240">
    <property type="entry name" value="TRYPSIN_DOM"/>
    <property type="match status" value="1"/>
</dbReference>
<reference evidence="5 6" key="1">
    <citation type="submission" date="2024-05" db="EMBL/GenBank/DDBJ databases">
        <authorList>
            <person name="Wallberg A."/>
        </authorList>
    </citation>
    <scope>NUCLEOTIDE SEQUENCE [LARGE SCALE GENOMIC DNA]</scope>
</reference>
<sequence length="302" mass="33355">DFALKYNLCPNLETNIPVTPPVAAPLPHGGRYCRCGIPSVMGRRRIVGGFDMRLGETPWHVGLTRDPSKPFFCGGSLINEQWVLTAAHCFYNYGTRPCSKQLHKHLYVGLGEYDQFSTEDNSDLTHMSSVRQQVPHPYFDCMTMDKDFALVQLNKAIYVGATGYVPICLPADDSQSYAHEYAMITGWGLKAEKGQISDTLQKADVMIWDQYCVISSGHMKTANMMCAKGESKVVNGQTIEVDTCQGDSGGSLAIQEQGQFTQVGVTSFGHGCARMGRPGVYARVSKALNWIHNVAGYYCVRQ</sequence>
<dbReference type="PANTHER" id="PTHR24252:SF7">
    <property type="entry name" value="HYALIN"/>
    <property type="match status" value="1"/>
</dbReference>
<dbReference type="FunFam" id="2.40.10.10:FF:000002">
    <property type="entry name" value="Transmembrane protease serine"/>
    <property type="match status" value="1"/>
</dbReference>
<dbReference type="InterPro" id="IPR001314">
    <property type="entry name" value="Peptidase_S1A"/>
</dbReference>
<comment type="similarity">
    <text evidence="2">Belongs to the peptidase S1 family. CLIP subfamily.</text>
</comment>
<keyword evidence="1" id="KW-1015">Disulfide bond</keyword>
<dbReference type="SMART" id="SM00020">
    <property type="entry name" value="Tryp_SPc"/>
    <property type="match status" value="1"/>
</dbReference>
<dbReference type="GO" id="GO:0006508">
    <property type="term" value="P:proteolysis"/>
    <property type="evidence" value="ECO:0007669"/>
    <property type="project" value="UniProtKB-KW"/>
</dbReference>
<dbReference type="InterPro" id="IPR043504">
    <property type="entry name" value="Peptidase_S1_PA_chymotrypsin"/>
</dbReference>
<evidence type="ECO:0000256" key="3">
    <source>
        <dbReference type="RuleBase" id="RU363034"/>
    </source>
</evidence>
<evidence type="ECO:0000313" key="5">
    <source>
        <dbReference type="EMBL" id="CAL4123347.1"/>
    </source>
</evidence>
<proteinExistence type="inferred from homology"/>
<evidence type="ECO:0000256" key="2">
    <source>
        <dbReference type="ARBA" id="ARBA00024195"/>
    </source>
</evidence>
<keyword evidence="3" id="KW-0720">Serine protease</keyword>
<evidence type="ECO:0000313" key="6">
    <source>
        <dbReference type="Proteomes" id="UP001497623"/>
    </source>
</evidence>
<comment type="caution">
    <text evidence="5">The sequence shown here is derived from an EMBL/GenBank/DDBJ whole genome shotgun (WGS) entry which is preliminary data.</text>
</comment>
<dbReference type="InterPro" id="IPR033116">
    <property type="entry name" value="TRYPSIN_SER"/>
</dbReference>
<dbReference type="PROSITE" id="PS00135">
    <property type="entry name" value="TRYPSIN_SER"/>
    <property type="match status" value="1"/>
</dbReference>
<dbReference type="Proteomes" id="UP001497623">
    <property type="component" value="Unassembled WGS sequence"/>
</dbReference>
<gene>
    <name evidence="5" type="ORF">MNOR_LOCUS24013</name>
</gene>
<dbReference type="InterPro" id="IPR009003">
    <property type="entry name" value="Peptidase_S1_PA"/>
</dbReference>